<dbReference type="PROSITE" id="PS51257">
    <property type="entry name" value="PROKAR_LIPOPROTEIN"/>
    <property type="match status" value="1"/>
</dbReference>
<keyword evidence="2" id="KW-0813">Transport</keyword>
<dbReference type="Proteomes" id="UP000518887">
    <property type="component" value="Unassembled WGS sequence"/>
</dbReference>
<dbReference type="GO" id="GO:0055052">
    <property type="term" value="C:ATP-binding cassette (ABC) transporter complex, substrate-binding subunit-containing"/>
    <property type="evidence" value="ECO:0007669"/>
    <property type="project" value="TreeGrafter"/>
</dbReference>
<evidence type="ECO:0000313" key="5">
    <source>
        <dbReference type="EMBL" id="MBB5224711.1"/>
    </source>
</evidence>
<dbReference type="GO" id="GO:0015768">
    <property type="term" value="P:maltose transport"/>
    <property type="evidence" value="ECO:0007669"/>
    <property type="project" value="TreeGrafter"/>
</dbReference>
<evidence type="ECO:0000313" key="6">
    <source>
        <dbReference type="Proteomes" id="UP000518887"/>
    </source>
</evidence>
<evidence type="ECO:0000256" key="1">
    <source>
        <dbReference type="ARBA" id="ARBA00008520"/>
    </source>
</evidence>
<comment type="similarity">
    <text evidence="1">Belongs to the bacterial solute-binding protein 1 family.</text>
</comment>
<dbReference type="EMBL" id="JACHFQ010000001">
    <property type="protein sequence ID" value="MBB5224711.1"/>
    <property type="molecule type" value="Genomic_DNA"/>
</dbReference>
<dbReference type="GO" id="GO:0042956">
    <property type="term" value="P:maltodextrin transmembrane transport"/>
    <property type="evidence" value="ECO:0007669"/>
    <property type="project" value="TreeGrafter"/>
</dbReference>
<proteinExistence type="inferred from homology"/>
<dbReference type="InterPro" id="IPR006059">
    <property type="entry name" value="SBP"/>
</dbReference>
<accession>A0A7W8G6I1</accession>
<dbReference type="SUPFAM" id="SSF53850">
    <property type="entry name" value="Periplasmic binding protein-like II"/>
    <property type="match status" value="1"/>
</dbReference>
<gene>
    <name evidence="5" type="ORF">HNP76_000051</name>
</gene>
<keyword evidence="6" id="KW-1185">Reference proteome</keyword>
<protein>
    <submittedName>
        <fullName evidence="5">ABC-type glycerol-3-phosphate transport system substrate-binding protein</fullName>
    </submittedName>
</protein>
<sequence>MKRICRKRIFKYCFFALILATGNLIFTSCFSKGSGRHFCTQNPVAVLNLALRSGTYSEVIKECLPEFEAKNNIQCNVIDLSEGGLKSGIATDTEGQYDLCMVDGSWMAEYTSKGILANLTELGYDLDDDIIPATKTICYHNKNLYLAPYYGNVTVLLYNKLMIKEAGYKPEDINSIEDILKICRFQKKRHNLGFMFRGDTANNIVVDFLPILLSRGTYVVDVYNNPTINTNEFAEAIYMYKSLIKTGRAAKKDDLIAAIANKSAAIGIGWPGWYTPTRNSSMDYIALSGRYRDDRMAYNSNIYGIWTIGIPQASRNKEQAVKLLTYLMDKDVQKATVKSGGVPCRYSSLKDPEILKKFPQYEAVRKALEAGVYRPVMEEWSQFYTILGREMKLIIDDEKTVTQGLEDAQRDIEEMLKKSRSSK</sequence>
<dbReference type="PANTHER" id="PTHR30061:SF50">
    <property type="entry name" value="MALTOSE_MALTODEXTRIN-BINDING PERIPLASMIC PROTEIN"/>
    <property type="match status" value="1"/>
</dbReference>
<evidence type="ECO:0000256" key="4">
    <source>
        <dbReference type="SAM" id="SignalP"/>
    </source>
</evidence>
<dbReference type="Gene3D" id="3.40.190.10">
    <property type="entry name" value="Periplasmic binding protein-like II"/>
    <property type="match status" value="2"/>
</dbReference>
<feature type="signal peptide" evidence="4">
    <location>
        <begin position="1"/>
        <end position="31"/>
    </location>
</feature>
<dbReference type="RefSeq" id="WP_184656316.1">
    <property type="nucleotide sequence ID" value="NZ_JACHFQ010000001.1"/>
</dbReference>
<reference evidence="5 6" key="1">
    <citation type="submission" date="2020-08" db="EMBL/GenBank/DDBJ databases">
        <title>Genomic Encyclopedia of Type Strains, Phase IV (KMG-IV): sequencing the most valuable type-strain genomes for metagenomic binning, comparative biology and taxonomic classification.</title>
        <authorList>
            <person name="Goeker M."/>
        </authorList>
    </citation>
    <scope>NUCLEOTIDE SEQUENCE [LARGE SCALE GENOMIC DNA]</scope>
    <source>
        <strain evidence="5 6">DSM 103462</strain>
    </source>
</reference>
<evidence type="ECO:0000256" key="2">
    <source>
        <dbReference type="ARBA" id="ARBA00022448"/>
    </source>
</evidence>
<comment type="caution">
    <text evidence="5">The sequence shown here is derived from an EMBL/GenBank/DDBJ whole genome shotgun (WGS) entry which is preliminary data.</text>
</comment>
<dbReference type="AlphaFoldDB" id="A0A7W8G6I1"/>
<dbReference type="PANTHER" id="PTHR30061">
    <property type="entry name" value="MALTOSE-BINDING PERIPLASMIC PROTEIN"/>
    <property type="match status" value="1"/>
</dbReference>
<organism evidence="5 6">
    <name type="scientific">Treponema ruminis</name>
    <dbReference type="NCBI Taxonomy" id="744515"/>
    <lineage>
        <taxon>Bacteria</taxon>
        <taxon>Pseudomonadati</taxon>
        <taxon>Spirochaetota</taxon>
        <taxon>Spirochaetia</taxon>
        <taxon>Spirochaetales</taxon>
        <taxon>Treponemataceae</taxon>
        <taxon>Treponema</taxon>
    </lineage>
</organism>
<evidence type="ECO:0000256" key="3">
    <source>
        <dbReference type="ARBA" id="ARBA00022729"/>
    </source>
</evidence>
<feature type="chain" id="PRO_5031111912" evidence="4">
    <location>
        <begin position="32"/>
        <end position="423"/>
    </location>
</feature>
<keyword evidence="3 4" id="KW-0732">Signal</keyword>
<dbReference type="Pfam" id="PF01547">
    <property type="entry name" value="SBP_bac_1"/>
    <property type="match status" value="1"/>
</dbReference>
<dbReference type="GO" id="GO:1901982">
    <property type="term" value="F:maltose binding"/>
    <property type="evidence" value="ECO:0007669"/>
    <property type="project" value="TreeGrafter"/>
</dbReference>
<name>A0A7W8G6I1_9SPIR</name>